<evidence type="ECO:0000259" key="6">
    <source>
        <dbReference type="Pfam" id="PF00441"/>
    </source>
</evidence>
<dbReference type="Proteomes" id="UP000504636">
    <property type="component" value="Unplaced"/>
</dbReference>
<dbReference type="OrthoDB" id="9988775at2759"/>
<dbReference type="GeneID" id="54458951"/>
<dbReference type="InterPro" id="IPR036250">
    <property type="entry name" value="AcylCo_DH-like_C"/>
</dbReference>
<dbReference type="FunFam" id="1.20.140.10:FF:000037">
    <property type="entry name" value="Similar to acyl-CoA dehydrogenase"/>
    <property type="match status" value="1"/>
</dbReference>
<dbReference type="GO" id="GO:0003995">
    <property type="term" value="F:acyl-CoA dehydrogenase activity"/>
    <property type="evidence" value="ECO:0007669"/>
    <property type="project" value="TreeGrafter"/>
</dbReference>
<evidence type="ECO:0000313" key="10">
    <source>
        <dbReference type="RefSeq" id="XP_033573737.1"/>
    </source>
</evidence>
<sequence length="433" mass="48758">MDTSIDPALQQYLIDIDNFIAKEITPLQQSNDNNRFFDHRREAARTNWNSTPHAGLPSEDWEDLLAEAQRRADKAGFYRFSLPAKYGGKDSSNLWMAVIREHLAARGLGLFNDLQNEHSIVGNFPDLIVLDTFGNQAQKEEFIWGRLNGTRSTTFGLTEPEHGSDATHMSTRAVTETRNGVEGWRLDGVKAWQTGMHKATHCIIFARTAGKNGDAKGITAFIVPAMADGVKIESYEWTFNMPTDHATVSFTNVFIPVSAVLGPIGGGLSLAQAFVHENRIRQAASSLGAADYCIRESIKYARQRKPFGTDLAKNQGIQFPIVELATQVEMLRLLIRQTANRMDKMRRQEIESVLSDKVSMCNYWANRLCTQAADQAMQVHGAIGYSRHKQFEHIYRHHRRYRITEGSEEIQMRKVAAYLFGYVGSRKAELSGL</sequence>
<dbReference type="Gene3D" id="2.40.110.10">
    <property type="entry name" value="Butyryl-CoA Dehydrogenase, subunit A, domain 2"/>
    <property type="match status" value="1"/>
</dbReference>
<dbReference type="PANTHER" id="PTHR43884">
    <property type="entry name" value="ACYL-COA DEHYDROGENASE"/>
    <property type="match status" value="1"/>
</dbReference>
<name>A0A6A6YE15_9PEZI</name>
<dbReference type="EMBL" id="MU003706">
    <property type="protein sequence ID" value="KAF2806773.1"/>
    <property type="molecule type" value="Genomic_DNA"/>
</dbReference>
<reference evidence="10" key="3">
    <citation type="submission" date="2025-04" db="UniProtKB">
        <authorList>
            <consortium name="RefSeq"/>
        </authorList>
    </citation>
    <scope>IDENTIFICATION</scope>
    <source>
        <strain evidence="10">CBS 304.34</strain>
    </source>
</reference>
<evidence type="ECO:0000256" key="2">
    <source>
        <dbReference type="ARBA" id="ARBA00009347"/>
    </source>
</evidence>
<dbReference type="Pfam" id="PF02770">
    <property type="entry name" value="Acyl-CoA_dh_M"/>
    <property type="match status" value="1"/>
</dbReference>
<reference evidence="10" key="2">
    <citation type="submission" date="2020-04" db="EMBL/GenBank/DDBJ databases">
        <authorList>
            <consortium name="NCBI Genome Project"/>
        </authorList>
    </citation>
    <scope>NUCLEOTIDE SEQUENCE</scope>
    <source>
        <strain evidence="10">CBS 304.34</strain>
    </source>
</reference>
<dbReference type="GO" id="GO:0046359">
    <property type="term" value="P:butyrate catabolic process"/>
    <property type="evidence" value="ECO:0007669"/>
    <property type="project" value="TreeGrafter"/>
</dbReference>
<proteinExistence type="inferred from homology"/>
<dbReference type="RefSeq" id="XP_033573737.1">
    <property type="nucleotide sequence ID" value="XM_033718058.1"/>
</dbReference>
<organism evidence="8">
    <name type="scientific">Mytilinidion resinicola</name>
    <dbReference type="NCBI Taxonomy" id="574789"/>
    <lineage>
        <taxon>Eukaryota</taxon>
        <taxon>Fungi</taxon>
        <taxon>Dikarya</taxon>
        <taxon>Ascomycota</taxon>
        <taxon>Pezizomycotina</taxon>
        <taxon>Dothideomycetes</taxon>
        <taxon>Pleosporomycetidae</taxon>
        <taxon>Mytilinidiales</taxon>
        <taxon>Mytilinidiaceae</taxon>
        <taxon>Mytilinidion</taxon>
    </lineage>
</organism>
<feature type="domain" description="Acyl-CoA oxidase/dehydrogenase middle" evidence="7">
    <location>
        <begin position="155"/>
        <end position="253"/>
    </location>
</feature>
<accession>A0A6A6YE15</accession>
<dbReference type="SUPFAM" id="SSF47203">
    <property type="entry name" value="Acyl-CoA dehydrogenase C-terminal domain-like"/>
    <property type="match status" value="1"/>
</dbReference>
<evidence type="ECO:0000256" key="1">
    <source>
        <dbReference type="ARBA" id="ARBA00001974"/>
    </source>
</evidence>
<evidence type="ECO:0000256" key="3">
    <source>
        <dbReference type="ARBA" id="ARBA00022630"/>
    </source>
</evidence>
<keyword evidence="5" id="KW-0560">Oxidoreductase</keyword>
<evidence type="ECO:0000256" key="5">
    <source>
        <dbReference type="RuleBase" id="RU362125"/>
    </source>
</evidence>
<dbReference type="GO" id="GO:0033539">
    <property type="term" value="P:fatty acid beta-oxidation using acyl-CoA dehydrogenase"/>
    <property type="evidence" value="ECO:0007669"/>
    <property type="project" value="TreeGrafter"/>
</dbReference>
<dbReference type="Gene3D" id="1.20.140.10">
    <property type="entry name" value="Butyryl-CoA Dehydrogenase, subunit A, domain 3"/>
    <property type="match status" value="1"/>
</dbReference>
<dbReference type="PANTHER" id="PTHR43884:SF34">
    <property type="entry name" value="ACYL-COA DEHYDROGENASE FAMILY PROTEIN"/>
    <property type="match status" value="1"/>
</dbReference>
<dbReference type="InterPro" id="IPR009075">
    <property type="entry name" value="AcylCo_DH/oxidase_C"/>
</dbReference>
<dbReference type="Gene3D" id="1.10.540.10">
    <property type="entry name" value="Acyl-CoA dehydrogenase/oxidase, N-terminal domain"/>
    <property type="match status" value="1"/>
</dbReference>
<dbReference type="CDD" id="cd00567">
    <property type="entry name" value="ACAD"/>
    <property type="match status" value="1"/>
</dbReference>
<comment type="cofactor">
    <cofactor evidence="1 5">
        <name>FAD</name>
        <dbReference type="ChEBI" id="CHEBI:57692"/>
    </cofactor>
</comment>
<evidence type="ECO:0000259" key="7">
    <source>
        <dbReference type="Pfam" id="PF02770"/>
    </source>
</evidence>
<gene>
    <name evidence="8 10" type="ORF">BDZ99DRAFT_448303</name>
</gene>
<dbReference type="AlphaFoldDB" id="A0A6A6YE15"/>
<dbReference type="InterPro" id="IPR046373">
    <property type="entry name" value="Acyl-CoA_Oxase/DH_mid-dom_sf"/>
</dbReference>
<dbReference type="GO" id="GO:0050660">
    <property type="term" value="F:flavin adenine dinucleotide binding"/>
    <property type="evidence" value="ECO:0007669"/>
    <property type="project" value="InterPro"/>
</dbReference>
<dbReference type="SUPFAM" id="SSF56645">
    <property type="entry name" value="Acyl-CoA dehydrogenase NM domain-like"/>
    <property type="match status" value="1"/>
</dbReference>
<protein>
    <submittedName>
        <fullName evidence="8 10">Acyl-CoA dehydrogenase-like protein</fullName>
    </submittedName>
</protein>
<comment type="similarity">
    <text evidence="2 5">Belongs to the acyl-CoA dehydrogenase family.</text>
</comment>
<keyword evidence="3 5" id="KW-0285">Flavoprotein</keyword>
<evidence type="ECO:0000313" key="8">
    <source>
        <dbReference type="EMBL" id="KAF2806773.1"/>
    </source>
</evidence>
<keyword evidence="9" id="KW-1185">Reference proteome</keyword>
<evidence type="ECO:0000313" key="9">
    <source>
        <dbReference type="Proteomes" id="UP000504636"/>
    </source>
</evidence>
<dbReference type="InterPro" id="IPR037069">
    <property type="entry name" value="AcylCoA_DH/ox_N_sf"/>
</dbReference>
<dbReference type="Pfam" id="PF00441">
    <property type="entry name" value="Acyl-CoA_dh_1"/>
    <property type="match status" value="1"/>
</dbReference>
<dbReference type="InterPro" id="IPR006091">
    <property type="entry name" value="Acyl-CoA_Oxase/DH_mid-dom"/>
</dbReference>
<dbReference type="InterPro" id="IPR009100">
    <property type="entry name" value="AcylCoA_DH/oxidase_NM_dom_sf"/>
</dbReference>
<reference evidence="8 10" key="1">
    <citation type="journal article" date="2020" name="Stud. Mycol.">
        <title>101 Dothideomycetes genomes: a test case for predicting lifestyles and emergence of pathogens.</title>
        <authorList>
            <person name="Haridas S."/>
            <person name="Albert R."/>
            <person name="Binder M."/>
            <person name="Bloem J."/>
            <person name="Labutti K."/>
            <person name="Salamov A."/>
            <person name="Andreopoulos B."/>
            <person name="Baker S."/>
            <person name="Barry K."/>
            <person name="Bills G."/>
            <person name="Bluhm B."/>
            <person name="Cannon C."/>
            <person name="Castanera R."/>
            <person name="Culley D."/>
            <person name="Daum C."/>
            <person name="Ezra D."/>
            <person name="Gonzalez J."/>
            <person name="Henrissat B."/>
            <person name="Kuo A."/>
            <person name="Liang C."/>
            <person name="Lipzen A."/>
            <person name="Lutzoni F."/>
            <person name="Magnuson J."/>
            <person name="Mondo S."/>
            <person name="Nolan M."/>
            <person name="Ohm R."/>
            <person name="Pangilinan J."/>
            <person name="Park H.-J."/>
            <person name="Ramirez L."/>
            <person name="Alfaro M."/>
            <person name="Sun H."/>
            <person name="Tritt A."/>
            <person name="Yoshinaga Y."/>
            <person name="Zwiers L.-H."/>
            <person name="Turgeon B."/>
            <person name="Goodwin S."/>
            <person name="Spatafora J."/>
            <person name="Crous P."/>
            <person name="Grigoriev I."/>
        </authorList>
    </citation>
    <scope>NUCLEOTIDE SEQUENCE</scope>
    <source>
        <strain evidence="8 10">CBS 304.34</strain>
    </source>
</reference>
<feature type="domain" description="Acyl-CoA dehydrogenase/oxidase C-terminal" evidence="6">
    <location>
        <begin position="265"/>
        <end position="417"/>
    </location>
</feature>
<keyword evidence="4 5" id="KW-0274">FAD</keyword>
<evidence type="ECO:0000256" key="4">
    <source>
        <dbReference type="ARBA" id="ARBA00022827"/>
    </source>
</evidence>